<dbReference type="GO" id="GO:0003729">
    <property type="term" value="F:mRNA binding"/>
    <property type="evidence" value="ECO:0007669"/>
    <property type="project" value="TreeGrafter"/>
</dbReference>
<comment type="caution">
    <text evidence="6">The sequence shown here is derived from an EMBL/GenBank/DDBJ whole genome shotgun (WGS) entry which is preliminary data.</text>
</comment>
<name>A0A2G2XMQ5_CAPBA</name>
<comment type="subcellular location">
    <subcellularLocation>
        <location evidence="1">Nucleus</location>
    </subcellularLocation>
</comment>
<evidence type="ECO:0000256" key="2">
    <source>
        <dbReference type="ARBA" id="ARBA00022737"/>
    </source>
</evidence>
<dbReference type="InterPro" id="IPR051945">
    <property type="entry name" value="RRM_MRD1_RNA_proc_ribogen"/>
</dbReference>
<sequence length="231" mass="25802">MPVTMFMVLNVLLHKSANNSIYTIASTEQSANNDDGNDMKDEDIEIQGKYQQAEVDDDDSDLLEQDNQTEVNFAEFAISAASAGDGLGIFLKDQQLKILKALDKKSFHDKELQRTKKEDNDHRNLYLEKVGFYCTPGAEVVSVRDMYKRWGEADEQNVNQDEGGKKPIRYEQDLGANEENVDQNGGGNSSIPDGTLSRPECRHENSGYFTSTGPATESFPIELREGDGKHI</sequence>
<evidence type="ECO:0000256" key="4">
    <source>
        <dbReference type="ARBA" id="ARBA00023242"/>
    </source>
</evidence>
<dbReference type="OrthoDB" id="439808at2759"/>
<evidence type="ECO:0000313" key="7">
    <source>
        <dbReference type="Proteomes" id="UP000224567"/>
    </source>
</evidence>
<reference evidence="6 7" key="1">
    <citation type="journal article" date="2017" name="Genome Biol.">
        <title>New reference genome sequences of hot pepper reveal the massive evolution of plant disease-resistance genes by retroduplication.</title>
        <authorList>
            <person name="Kim S."/>
            <person name="Park J."/>
            <person name="Yeom S.I."/>
            <person name="Kim Y.M."/>
            <person name="Seo E."/>
            <person name="Kim K.T."/>
            <person name="Kim M.S."/>
            <person name="Lee J.M."/>
            <person name="Cheong K."/>
            <person name="Shin H.S."/>
            <person name="Kim S.B."/>
            <person name="Han K."/>
            <person name="Lee J."/>
            <person name="Park M."/>
            <person name="Lee H.A."/>
            <person name="Lee H.Y."/>
            <person name="Lee Y."/>
            <person name="Oh S."/>
            <person name="Lee J.H."/>
            <person name="Choi E."/>
            <person name="Choi E."/>
            <person name="Lee S.E."/>
            <person name="Jeon J."/>
            <person name="Kim H."/>
            <person name="Choi G."/>
            <person name="Song H."/>
            <person name="Lee J."/>
            <person name="Lee S.C."/>
            <person name="Kwon J.K."/>
            <person name="Lee H.Y."/>
            <person name="Koo N."/>
            <person name="Hong Y."/>
            <person name="Kim R.W."/>
            <person name="Kang W.H."/>
            <person name="Huh J.H."/>
            <person name="Kang B.C."/>
            <person name="Yang T.J."/>
            <person name="Lee Y.H."/>
            <person name="Bennetzen J.L."/>
            <person name="Choi D."/>
        </authorList>
    </citation>
    <scope>NUCLEOTIDE SEQUENCE [LARGE SCALE GENOMIC DNA]</scope>
    <source>
        <strain evidence="7">cv. PBC81</strain>
    </source>
</reference>
<evidence type="ECO:0000256" key="5">
    <source>
        <dbReference type="SAM" id="MobiDB-lite"/>
    </source>
</evidence>
<dbReference type="Proteomes" id="UP000224567">
    <property type="component" value="Unassembled WGS sequence"/>
</dbReference>
<proteinExistence type="predicted"/>
<dbReference type="STRING" id="33114.A0A2G2XMQ5"/>
<evidence type="ECO:0000256" key="1">
    <source>
        <dbReference type="ARBA" id="ARBA00004123"/>
    </source>
</evidence>
<evidence type="ECO:0000256" key="3">
    <source>
        <dbReference type="ARBA" id="ARBA00022884"/>
    </source>
</evidence>
<keyword evidence="4" id="KW-0539">Nucleus</keyword>
<dbReference type="EMBL" id="MLFT02000001">
    <property type="protein sequence ID" value="PHT58773.1"/>
    <property type="molecule type" value="Genomic_DNA"/>
</dbReference>
<protein>
    <submittedName>
        <fullName evidence="6">Uncharacterized protein</fullName>
    </submittedName>
</protein>
<reference evidence="7" key="2">
    <citation type="journal article" date="2017" name="J. Anim. Genet.">
        <title>Multiple reference genome sequences of hot pepper reveal the massive evolution of plant disease resistance genes by retroduplication.</title>
        <authorList>
            <person name="Kim S."/>
            <person name="Park J."/>
            <person name="Yeom S.-I."/>
            <person name="Kim Y.-M."/>
            <person name="Seo E."/>
            <person name="Kim K.-T."/>
            <person name="Kim M.-S."/>
            <person name="Lee J.M."/>
            <person name="Cheong K."/>
            <person name="Shin H.-S."/>
            <person name="Kim S.-B."/>
            <person name="Han K."/>
            <person name="Lee J."/>
            <person name="Park M."/>
            <person name="Lee H.-A."/>
            <person name="Lee H.-Y."/>
            <person name="Lee Y."/>
            <person name="Oh S."/>
            <person name="Lee J.H."/>
            <person name="Choi E."/>
            <person name="Choi E."/>
            <person name="Lee S.E."/>
            <person name="Jeon J."/>
            <person name="Kim H."/>
            <person name="Choi G."/>
            <person name="Song H."/>
            <person name="Lee J."/>
            <person name="Lee S.-C."/>
            <person name="Kwon J.-K."/>
            <person name="Lee H.-Y."/>
            <person name="Koo N."/>
            <person name="Hong Y."/>
            <person name="Kim R.W."/>
            <person name="Kang W.-H."/>
            <person name="Huh J.H."/>
            <person name="Kang B.-C."/>
            <person name="Yang T.-J."/>
            <person name="Lee Y.-H."/>
            <person name="Bennetzen J.L."/>
            <person name="Choi D."/>
        </authorList>
    </citation>
    <scope>NUCLEOTIDE SEQUENCE [LARGE SCALE GENOMIC DNA]</scope>
    <source>
        <strain evidence="7">cv. PBC81</strain>
    </source>
</reference>
<keyword evidence="3" id="KW-0694">RNA-binding</keyword>
<feature type="compositionally biased region" description="Basic and acidic residues" evidence="5">
    <location>
        <begin position="222"/>
        <end position="231"/>
    </location>
</feature>
<dbReference type="PANTHER" id="PTHR48039:SF5">
    <property type="entry name" value="RNA-BINDING PROTEIN 28"/>
    <property type="match status" value="1"/>
</dbReference>
<evidence type="ECO:0000313" key="6">
    <source>
        <dbReference type="EMBL" id="PHT58773.1"/>
    </source>
</evidence>
<keyword evidence="7" id="KW-1185">Reference proteome</keyword>
<keyword evidence="2" id="KW-0677">Repeat</keyword>
<feature type="region of interest" description="Disordered" evidence="5">
    <location>
        <begin position="175"/>
        <end position="231"/>
    </location>
</feature>
<organism evidence="6 7">
    <name type="scientific">Capsicum baccatum</name>
    <name type="common">Peruvian pepper</name>
    <dbReference type="NCBI Taxonomy" id="33114"/>
    <lineage>
        <taxon>Eukaryota</taxon>
        <taxon>Viridiplantae</taxon>
        <taxon>Streptophyta</taxon>
        <taxon>Embryophyta</taxon>
        <taxon>Tracheophyta</taxon>
        <taxon>Spermatophyta</taxon>
        <taxon>Magnoliopsida</taxon>
        <taxon>eudicotyledons</taxon>
        <taxon>Gunneridae</taxon>
        <taxon>Pentapetalae</taxon>
        <taxon>asterids</taxon>
        <taxon>lamiids</taxon>
        <taxon>Solanales</taxon>
        <taxon>Solanaceae</taxon>
        <taxon>Solanoideae</taxon>
        <taxon>Capsiceae</taxon>
        <taxon>Capsicum</taxon>
    </lineage>
</organism>
<dbReference type="GO" id="GO:0005634">
    <property type="term" value="C:nucleus"/>
    <property type="evidence" value="ECO:0007669"/>
    <property type="project" value="UniProtKB-SubCell"/>
</dbReference>
<dbReference type="PANTHER" id="PTHR48039">
    <property type="entry name" value="RNA-BINDING MOTIF PROTEIN 14B"/>
    <property type="match status" value="1"/>
</dbReference>
<dbReference type="AlphaFoldDB" id="A0A2G2XMQ5"/>
<accession>A0A2G2XMQ5</accession>
<gene>
    <name evidence="6" type="ORF">CQW23_01136</name>
</gene>